<dbReference type="PANTHER" id="PTHR10159:SF519">
    <property type="entry name" value="DUAL SPECIFICITY PROTEIN PHOSPHATASE MPK3"/>
    <property type="match status" value="1"/>
</dbReference>
<dbReference type="InterPro" id="IPR036873">
    <property type="entry name" value="Rhodanese-like_dom_sf"/>
</dbReference>
<feature type="domain" description="Tyrosine-protein phosphatase" evidence="5">
    <location>
        <begin position="214"/>
        <end position="351"/>
    </location>
</feature>
<evidence type="ECO:0000259" key="6">
    <source>
        <dbReference type="PROSITE" id="PS50056"/>
    </source>
</evidence>
<evidence type="ECO:0000256" key="4">
    <source>
        <dbReference type="ARBA" id="ARBA00022912"/>
    </source>
</evidence>
<evidence type="ECO:0000256" key="3">
    <source>
        <dbReference type="ARBA" id="ARBA00022801"/>
    </source>
</evidence>
<reference evidence="10 11" key="1">
    <citation type="submission" date="2018-08" db="EMBL/GenBank/DDBJ databases">
        <title>Aphanomyces genome sequencing and annotation.</title>
        <authorList>
            <person name="Minardi D."/>
            <person name="Oidtmann B."/>
            <person name="Van Der Giezen M."/>
            <person name="Studholme D.J."/>
        </authorList>
    </citation>
    <scope>NUCLEOTIDE SEQUENCE [LARGE SCALE GENOMIC DNA]</scope>
    <source>
        <strain evidence="9 10">Da</strain>
        <strain evidence="8 11">Sv</strain>
    </source>
</reference>
<dbReference type="Pfam" id="PF00581">
    <property type="entry name" value="Rhodanese"/>
    <property type="match status" value="1"/>
</dbReference>
<dbReference type="InterPro" id="IPR029021">
    <property type="entry name" value="Prot-tyrosine_phosphatase-like"/>
</dbReference>
<protein>
    <recommendedName>
        <fullName evidence="2">protein-tyrosine-phosphatase</fullName>
        <ecNumber evidence="2">3.1.3.48</ecNumber>
    </recommendedName>
</protein>
<sequence length="418" mass="46694">MQPQLQSDAISTFAMTESLSRPASLPPLQQVTPQWLFNRLQTQGGLTLVDTRGFKCYEHSHIWSFMNLPQPLVTSTSMVTVITNAGASPSPLFLSSVDDVCPLTDTARRSWNKRKLTDVVLYDHFGMYTPSSWPMQLAVLLLHERAVTSVKFLRGGMQAFQRDYPFMITGRKDPYPVSSLSTPVKTTVAIDSLPRNIHTHHGHSSTTTHHALTFPNDVVPGFLYLGNVWQASQPEILRKMGITHVMSICENGPSHPMPRITYMNVPPASLHDAFDGAYAFLKKARKAGGKVLINCVSGVSASPTLAVYYLMRSERISLVQAYNDVLACRPLMFPSVTCMLMLVEAELYRCGVASIQSKEAMDALQDGSLRDDTPCHPQMKLSAQLSMFFLGRCNDRYVRDNMHQYFGHSTRRSSSLVR</sequence>
<gene>
    <name evidence="8" type="ORF">DYB35_006800</name>
    <name evidence="9" type="ORF">DYB37_007247</name>
</gene>
<evidence type="ECO:0000313" key="10">
    <source>
        <dbReference type="Proteomes" id="UP000285430"/>
    </source>
</evidence>
<dbReference type="InterPro" id="IPR020422">
    <property type="entry name" value="TYR_PHOSPHATASE_DUAL_dom"/>
</dbReference>
<dbReference type="InterPro" id="IPR001763">
    <property type="entry name" value="Rhodanese-like_dom"/>
</dbReference>
<dbReference type="VEuPathDB" id="FungiDB:H257_02686"/>
<comment type="similarity">
    <text evidence="1">Belongs to the protein-tyrosine phosphatase family. Non-receptor class dual specificity subfamily.</text>
</comment>
<evidence type="ECO:0000313" key="11">
    <source>
        <dbReference type="Proteomes" id="UP000285712"/>
    </source>
</evidence>
<evidence type="ECO:0000256" key="1">
    <source>
        <dbReference type="ARBA" id="ARBA00008601"/>
    </source>
</evidence>
<evidence type="ECO:0000259" key="5">
    <source>
        <dbReference type="PROSITE" id="PS50054"/>
    </source>
</evidence>
<dbReference type="Gene3D" id="3.90.190.10">
    <property type="entry name" value="Protein tyrosine phosphatase superfamily"/>
    <property type="match status" value="1"/>
</dbReference>
<accession>A0A3R7A353</accession>
<keyword evidence="3" id="KW-0378">Hydrolase</keyword>
<dbReference type="AlphaFoldDB" id="A0A3R7A353"/>
<organism evidence="8 11">
    <name type="scientific">Aphanomyces astaci</name>
    <name type="common">Crayfish plague agent</name>
    <dbReference type="NCBI Taxonomy" id="112090"/>
    <lineage>
        <taxon>Eukaryota</taxon>
        <taxon>Sar</taxon>
        <taxon>Stramenopiles</taxon>
        <taxon>Oomycota</taxon>
        <taxon>Saprolegniomycetes</taxon>
        <taxon>Saprolegniales</taxon>
        <taxon>Verrucalvaceae</taxon>
        <taxon>Aphanomyces</taxon>
    </lineage>
</organism>
<dbReference type="PROSITE" id="PS50054">
    <property type="entry name" value="TYR_PHOSPHATASE_DUAL"/>
    <property type="match status" value="1"/>
</dbReference>
<dbReference type="EMBL" id="QUTH01002259">
    <property type="protein sequence ID" value="RHZ26952.1"/>
    <property type="molecule type" value="Genomic_DNA"/>
</dbReference>
<dbReference type="Proteomes" id="UP000285430">
    <property type="component" value="Unassembled WGS sequence"/>
</dbReference>
<dbReference type="InterPro" id="IPR000340">
    <property type="entry name" value="Dual-sp_phosphatase_cat-dom"/>
</dbReference>
<evidence type="ECO:0000256" key="2">
    <source>
        <dbReference type="ARBA" id="ARBA00013064"/>
    </source>
</evidence>
<name>A0A3R7A353_APHAT</name>
<dbReference type="Gene3D" id="3.40.250.10">
    <property type="entry name" value="Rhodanese-like domain"/>
    <property type="match status" value="1"/>
</dbReference>
<dbReference type="SMART" id="SM00195">
    <property type="entry name" value="DSPc"/>
    <property type="match status" value="1"/>
</dbReference>
<dbReference type="GO" id="GO:0005737">
    <property type="term" value="C:cytoplasm"/>
    <property type="evidence" value="ECO:0007669"/>
    <property type="project" value="TreeGrafter"/>
</dbReference>
<proteinExistence type="inferred from homology"/>
<dbReference type="GO" id="GO:0004725">
    <property type="term" value="F:protein tyrosine phosphatase activity"/>
    <property type="evidence" value="ECO:0007669"/>
    <property type="project" value="UniProtKB-EC"/>
</dbReference>
<comment type="caution">
    <text evidence="8">The sequence shown here is derived from an EMBL/GenBank/DDBJ whole genome shotgun (WGS) entry which is preliminary data.</text>
</comment>
<feature type="domain" description="Rhodanese" evidence="7">
    <location>
        <begin position="42"/>
        <end position="169"/>
    </location>
</feature>
<evidence type="ECO:0000259" key="7">
    <source>
        <dbReference type="PROSITE" id="PS50206"/>
    </source>
</evidence>
<dbReference type="Pfam" id="PF00782">
    <property type="entry name" value="DSPc"/>
    <property type="match status" value="1"/>
</dbReference>
<evidence type="ECO:0000313" key="9">
    <source>
        <dbReference type="EMBL" id="RHZ26952.1"/>
    </source>
</evidence>
<dbReference type="EC" id="3.1.3.48" evidence="2"/>
<dbReference type="SUPFAM" id="SSF52799">
    <property type="entry name" value="(Phosphotyrosine protein) phosphatases II"/>
    <property type="match status" value="1"/>
</dbReference>
<dbReference type="PROSITE" id="PS50056">
    <property type="entry name" value="TYR_PHOSPHATASE_2"/>
    <property type="match status" value="1"/>
</dbReference>
<feature type="domain" description="Tyrosine specific protein phosphatases" evidence="6">
    <location>
        <begin position="271"/>
        <end position="335"/>
    </location>
</feature>
<dbReference type="InterPro" id="IPR000387">
    <property type="entry name" value="Tyr_Pase_dom"/>
</dbReference>
<dbReference type="PANTHER" id="PTHR10159">
    <property type="entry name" value="DUAL SPECIFICITY PROTEIN PHOSPHATASE"/>
    <property type="match status" value="1"/>
</dbReference>
<evidence type="ECO:0000313" key="8">
    <source>
        <dbReference type="EMBL" id="RHY90612.1"/>
    </source>
</evidence>
<dbReference type="Proteomes" id="UP000285712">
    <property type="component" value="Unassembled WGS sequence"/>
</dbReference>
<dbReference type="PROSITE" id="PS50206">
    <property type="entry name" value="RHODANESE_3"/>
    <property type="match status" value="1"/>
</dbReference>
<dbReference type="GO" id="GO:0043409">
    <property type="term" value="P:negative regulation of MAPK cascade"/>
    <property type="evidence" value="ECO:0007669"/>
    <property type="project" value="TreeGrafter"/>
</dbReference>
<dbReference type="EMBL" id="QUTG01003691">
    <property type="protein sequence ID" value="RHY90612.1"/>
    <property type="molecule type" value="Genomic_DNA"/>
</dbReference>
<dbReference type="CDD" id="cd14498">
    <property type="entry name" value="DSP"/>
    <property type="match status" value="1"/>
</dbReference>
<dbReference type="SUPFAM" id="SSF52821">
    <property type="entry name" value="Rhodanese/Cell cycle control phosphatase"/>
    <property type="match status" value="1"/>
</dbReference>
<keyword evidence="4" id="KW-0904">Protein phosphatase</keyword>